<dbReference type="PANTHER" id="PTHR37536:SF1">
    <property type="entry name" value="ASPERGILLOPEPSIN, PUTAITVE (AFU_ORTHOLOGUE AFUA_7G01200)"/>
    <property type="match status" value="1"/>
</dbReference>
<organism evidence="3 4">
    <name type="scientific">Boletus reticuloceps</name>
    <dbReference type="NCBI Taxonomy" id="495285"/>
    <lineage>
        <taxon>Eukaryota</taxon>
        <taxon>Fungi</taxon>
        <taxon>Dikarya</taxon>
        <taxon>Basidiomycota</taxon>
        <taxon>Agaricomycotina</taxon>
        <taxon>Agaricomycetes</taxon>
        <taxon>Agaricomycetidae</taxon>
        <taxon>Boletales</taxon>
        <taxon>Boletineae</taxon>
        <taxon>Boletaceae</taxon>
        <taxon>Boletoideae</taxon>
        <taxon>Boletus</taxon>
    </lineage>
</organism>
<dbReference type="InterPro" id="IPR038656">
    <property type="entry name" value="Peptidase_G1_sf"/>
</dbReference>
<dbReference type="PANTHER" id="PTHR37536">
    <property type="entry name" value="PUTATIVE (AFU_ORTHOLOGUE AFUA_3G02970)-RELATED"/>
    <property type="match status" value="1"/>
</dbReference>
<dbReference type="Proteomes" id="UP000683000">
    <property type="component" value="Unassembled WGS sequence"/>
</dbReference>
<dbReference type="CDD" id="cd13426">
    <property type="entry name" value="Peptidase_G1"/>
    <property type="match status" value="1"/>
</dbReference>
<dbReference type="GO" id="GO:0070007">
    <property type="term" value="F:glutamic-type endopeptidase activity"/>
    <property type="evidence" value="ECO:0007669"/>
    <property type="project" value="InterPro"/>
</dbReference>
<gene>
    <name evidence="3" type="ORF">JVT61DRAFT_8306</name>
</gene>
<accession>A0A8I2YVF3</accession>
<proteinExistence type="predicted"/>
<dbReference type="OrthoDB" id="2862635at2759"/>
<reference evidence="3" key="1">
    <citation type="submission" date="2021-03" db="EMBL/GenBank/DDBJ databases">
        <title>Evolutionary innovations through gain and loss of genes in the ectomycorrhizal Boletales.</title>
        <authorList>
            <person name="Wu G."/>
            <person name="Miyauchi S."/>
            <person name="Morin E."/>
            <person name="Yang Z.-L."/>
            <person name="Xu J."/>
            <person name="Martin F.M."/>
        </authorList>
    </citation>
    <scope>NUCLEOTIDE SEQUENCE</scope>
    <source>
        <strain evidence="3">BR01</strain>
    </source>
</reference>
<feature type="signal peptide" evidence="2">
    <location>
        <begin position="1"/>
        <end position="19"/>
    </location>
</feature>
<dbReference type="Gene3D" id="2.60.120.700">
    <property type="entry name" value="Peptidase G1"/>
    <property type="match status" value="1"/>
</dbReference>
<dbReference type="InterPro" id="IPR000250">
    <property type="entry name" value="Peptidase_G1"/>
</dbReference>
<evidence type="ECO:0000313" key="4">
    <source>
        <dbReference type="Proteomes" id="UP000683000"/>
    </source>
</evidence>
<dbReference type="AlphaFoldDB" id="A0A8I2YVF3"/>
<protein>
    <submittedName>
        <fullName evidence="3">Peptidase G1</fullName>
    </submittedName>
</protein>
<keyword evidence="4" id="KW-1185">Reference proteome</keyword>
<dbReference type="PRINTS" id="PR00977">
    <property type="entry name" value="SCYTLDPTASE"/>
</dbReference>
<feature type="chain" id="PRO_5034638004" evidence="2">
    <location>
        <begin position="20"/>
        <end position="247"/>
    </location>
</feature>
<evidence type="ECO:0000256" key="2">
    <source>
        <dbReference type="SAM" id="SignalP"/>
    </source>
</evidence>
<keyword evidence="2" id="KW-0732">Signal</keyword>
<dbReference type="SUPFAM" id="SSF49899">
    <property type="entry name" value="Concanavalin A-like lectins/glucanases"/>
    <property type="match status" value="1"/>
</dbReference>
<evidence type="ECO:0000313" key="3">
    <source>
        <dbReference type="EMBL" id="KAG6380214.1"/>
    </source>
</evidence>
<dbReference type="EMBL" id="JAGFBS010000003">
    <property type="protein sequence ID" value="KAG6380214.1"/>
    <property type="molecule type" value="Genomic_DNA"/>
</dbReference>
<evidence type="ECO:0000256" key="1">
    <source>
        <dbReference type="PIRSR" id="PIRSR600250-50"/>
    </source>
</evidence>
<feature type="active site" description="Proton acceptor" evidence="1">
    <location>
        <position position="184"/>
    </location>
</feature>
<dbReference type="InterPro" id="IPR013320">
    <property type="entry name" value="ConA-like_dom_sf"/>
</dbReference>
<name>A0A8I2YVF3_9AGAM</name>
<comment type="caution">
    <text evidence="3">The sequence shown here is derived from an EMBL/GenBank/DDBJ whole genome shotgun (WGS) entry which is preliminary data.</text>
</comment>
<dbReference type="GO" id="GO:0006508">
    <property type="term" value="P:proteolysis"/>
    <property type="evidence" value="ECO:0007669"/>
    <property type="project" value="InterPro"/>
</dbReference>
<dbReference type="Pfam" id="PF01828">
    <property type="entry name" value="Peptidase_A4"/>
    <property type="match status" value="1"/>
</dbReference>
<sequence length="247" mass="26566">MRFNSAFIPSFFLASVVLAVRRREHQSRFLDRVENANTHSDGNQYTSNWAGAVWIEMDGGLTHVTGTFTVPTPSGRSGDAASAWVGIDGDSDICNGGLLQTGVDFTVTDDGASYDAWYEWYPNYSYHFSNLDVSAGDVIRASVTASSATSGTAVVENLTNGQSATQQIHSTYALCGLSAEWIVEDFEGGNNELVPFANFGEVTFEDAVATGAGTYTPHGAILVDIRQDNQVLTSTWTNGSSLTVKYL</sequence>